<dbReference type="PANTHER" id="PTHR30006:SF15">
    <property type="entry name" value="IRON-UTILIZATION PERIPLASMIC PROTEIN"/>
    <property type="match status" value="1"/>
</dbReference>
<dbReference type="Pfam" id="PF13343">
    <property type="entry name" value="SBP_bac_6"/>
    <property type="match status" value="1"/>
</dbReference>
<dbReference type="SUPFAM" id="SSF53850">
    <property type="entry name" value="Periplasmic binding protein-like II"/>
    <property type="match status" value="1"/>
</dbReference>
<dbReference type="AlphaFoldDB" id="A0A381TX89"/>
<dbReference type="GO" id="GO:0030288">
    <property type="term" value="C:outer membrane-bounded periplasmic space"/>
    <property type="evidence" value="ECO:0007669"/>
    <property type="project" value="TreeGrafter"/>
</dbReference>
<comment type="similarity">
    <text evidence="1">Belongs to the bacterial solute-binding protein 1 family.</text>
</comment>
<dbReference type="PANTHER" id="PTHR30006">
    <property type="entry name" value="THIAMINE-BINDING PERIPLASMIC PROTEIN-RELATED"/>
    <property type="match status" value="1"/>
</dbReference>
<proteinExistence type="inferred from homology"/>
<sequence>MIKILLSIILIGIFDTPNSLMATDQVVNIYSARKEALILPLLKRFKKETGISYRLVTGKADGLLKRLEIEGSLSPADVFITVDAARLQRAKQAGVLQTIDNPILKERIPTSLRDRENYWFGLSQRARTIIYNKETVDEDNLSTYEELANPAWKGKLCIRSSDSVYNQSLVASMIEVNGIEKTESWARGLVRNFARPPTGGDTDQLKATAAGQCSIALANTYYLGRLINSKISSERKASQNLAVFWPNQGEGDRGVHVNVSGAGVTKYARNKKEALSLLEFLVTDESQEWYAEVNNEYPVVEGAGISKTLKSFGTFKADSINLTILGVNNPEAVKLMDRAGWR</sequence>
<dbReference type="CDD" id="cd13542">
    <property type="entry name" value="PBP2_FutA1_ilke"/>
    <property type="match status" value="1"/>
</dbReference>
<protein>
    <recommendedName>
        <fullName evidence="4">Fe(3+) ABC transporter substrate-binding protein</fullName>
    </recommendedName>
</protein>
<evidence type="ECO:0000256" key="2">
    <source>
        <dbReference type="ARBA" id="ARBA00022729"/>
    </source>
</evidence>
<organism evidence="3">
    <name type="scientific">marine metagenome</name>
    <dbReference type="NCBI Taxonomy" id="408172"/>
    <lineage>
        <taxon>unclassified sequences</taxon>
        <taxon>metagenomes</taxon>
        <taxon>ecological metagenomes</taxon>
    </lineage>
</organism>
<reference evidence="3" key="1">
    <citation type="submission" date="2018-05" db="EMBL/GenBank/DDBJ databases">
        <authorList>
            <person name="Lanie J.A."/>
            <person name="Ng W.-L."/>
            <person name="Kazmierczak K.M."/>
            <person name="Andrzejewski T.M."/>
            <person name="Davidsen T.M."/>
            <person name="Wayne K.J."/>
            <person name="Tettelin H."/>
            <person name="Glass J.I."/>
            <person name="Rusch D."/>
            <person name="Podicherti R."/>
            <person name="Tsui H.-C.T."/>
            <person name="Winkler M.E."/>
        </authorList>
    </citation>
    <scope>NUCLEOTIDE SEQUENCE</scope>
</reference>
<dbReference type="Gene3D" id="3.40.190.10">
    <property type="entry name" value="Periplasmic binding protein-like II"/>
    <property type="match status" value="2"/>
</dbReference>
<evidence type="ECO:0008006" key="4">
    <source>
        <dbReference type="Google" id="ProtNLM"/>
    </source>
</evidence>
<keyword evidence="2" id="KW-0732">Signal</keyword>
<dbReference type="InterPro" id="IPR026045">
    <property type="entry name" value="Ferric-bd"/>
</dbReference>
<dbReference type="PIRSF" id="PIRSF002825">
    <property type="entry name" value="CfbpA"/>
    <property type="match status" value="1"/>
</dbReference>
<evidence type="ECO:0000256" key="1">
    <source>
        <dbReference type="ARBA" id="ARBA00008520"/>
    </source>
</evidence>
<name>A0A381TX89_9ZZZZ</name>
<gene>
    <name evidence="3" type="ORF">METZ01_LOCUS73474</name>
</gene>
<dbReference type="EMBL" id="UINC01005329">
    <property type="protein sequence ID" value="SVA20620.1"/>
    <property type="molecule type" value="Genomic_DNA"/>
</dbReference>
<evidence type="ECO:0000313" key="3">
    <source>
        <dbReference type="EMBL" id="SVA20620.1"/>
    </source>
</evidence>
<accession>A0A381TX89</accession>